<protein>
    <submittedName>
        <fullName evidence="1">Uncharacterized protein</fullName>
    </submittedName>
</protein>
<gene>
    <name evidence="1" type="ORF">DXD91_03785</name>
</gene>
<evidence type="ECO:0000313" key="2">
    <source>
        <dbReference type="Proteomes" id="UP000262524"/>
    </source>
</evidence>
<dbReference type="AlphaFoldDB" id="A0A374NVZ4"/>
<accession>A0A374NVZ4</accession>
<organism evidence="1 2">
    <name type="scientific">Anaerobutyricum hallii</name>
    <dbReference type="NCBI Taxonomy" id="39488"/>
    <lineage>
        <taxon>Bacteria</taxon>
        <taxon>Bacillati</taxon>
        <taxon>Bacillota</taxon>
        <taxon>Clostridia</taxon>
        <taxon>Lachnospirales</taxon>
        <taxon>Lachnospiraceae</taxon>
        <taxon>Anaerobutyricum</taxon>
    </lineage>
</organism>
<dbReference type="Proteomes" id="UP000262524">
    <property type="component" value="Unassembled WGS sequence"/>
</dbReference>
<proteinExistence type="predicted"/>
<comment type="caution">
    <text evidence="1">The sequence shown here is derived from an EMBL/GenBank/DDBJ whole genome shotgun (WGS) entry which is preliminary data.</text>
</comment>
<reference evidence="1 2" key="1">
    <citation type="submission" date="2018-08" db="EMBL/GenBank/DDBJ databases">
        <title>A genome reference for cultivated species of the human gut microbiota.</title>
        <authorList>
            <person name="Zou Y."/>
            <person name="Xue W."/>
            <person name="Luo G."/>
        </authorList>
    </citation>
    <scope>NUCLEOTIDE SEQUENCE [LARGE SCALE GENOMIC DNA]</scope>
    <source>
        <strain evidence="1 2">TM10-1AC</strain>
    </source>
</reference>
<evidence type="ECO:0000313" key="1">
    <source>
        <dbReference type="EMBL" id="RGI90749.1"/>
    </source>
</evidence>
<name>A0A374NVZ4_9FIRM</name>
<dbReference type="EMBL" id="QSOE01000015">
    <property type="protein sequence ID" value="RGI90749.1"/>
    <property type="molecule type" value="Genomic_DNA"/>
</dbReference>
<sequence length="34" mass="4009">MIKNVGIIKRFPAGIYGNGYRRSLDVYFECRQRS</sequence>